<evidence type="ECO:0000313" key="2">
    <source>
        <dbReference type="Proteomes" id="UP000294682"/>
    </source>
</evidence>
<dbReference type="SUPFAM" id="SSF46785">
    <property type="entry name" value="Winged helix' DNA-binding domain"/>
    <property type="match status" value="1"/>
</dbReference>
<protein>
    <recommendedName>
        <fullName evidence="3">DNA-binding protein</fullName>
    </recommendedName>
</protein>
<organism evidence="1 2">
    <name type="scientific">Harryflintia acetispora</name>
    <dbReference type="NCBI Taxonomy" id="1849041"/>
    <lineage>
        <taxon>Bacteria</taxon>
        <taxon>Bacillati</taxon>
        <taxon>Bacillota</taxon>
        <taxon>Clostridia</taxon>
        <taxon>Eubacteriales</taxon>
        <taxon>Oscillospiraceae</taxon>
        <taxon>Harryflintia</taxon>
    </lineage>
</organism>
<accession>A0A9X8Y8W5</accession>
<gene>
    <name evidence="1" type="ORF">EDD78_102137</name>
</gene>
<keyword evidence="2" id="KW-1185">Reference proteome</keyword>
<dbReference type="Proteomes" id="UP000294682">
    <property type="component" value="Unassembled WGS sequence"/>
</dbReference>
<dbReference type="InterPro" id="IPR036390">
    <property type="entry name" value="WH_DNA-bd_sf"/>
</dbReference>
<name>A0A9X8Y8W5_9FIRM</name>
<evidence type="ECO:0008006" key="3">
    <source>
        <dbReference type="Google" id="ProtNLM"/>
    </source>
</evidence>
<sequence>MTFWRDSQTAAAACILALLCEDGTRIYLPSRAMQERLNLESEPFDQALQQLLSSGALEGCEWPYEGMALPHYRITGIGRSLLQGYREQWRRDREELDQLLLSSGFSTSVK</sequence>
<dbReference type="RefSeq" id="WP_132083949.1">
    <property type="nucleotide sequence ID" value="NZ_SLUK01000002.1"/>
</dbReference>
<reference evidence="1 2" key="1">
    <citation type="submission" date="2019-03" db="EMBL/GenBank/DDBJ databases">
        <title>Genomic Encyclopedia of Type Strains, Phase IV (KMG-IV): sequencing the most valuable type-strain genomes for metagenomic binning, comparative biology and taxonomic classification.</title>
        <authorList>
            <person name="Goeker M."/>
        </authorList>
    </citation>
    <scope>NUCLEOTIDE SEQUENCE [LARGE SCALE GENOMIC DNA]</scope>
    <source>
        <strain evidence="1 2">DSM 100433</strain>
    </source>
</reference>
<proteinExistence type="predicted"/>
<evidence type="ECO:0000313" key="1">
    <source>
        <dbReference type="EMBL" id="TCL44518.1"/>
    </source>
</evidence>
<dbReference type="EMBL" id="SLUK01000002">
    <property type="protein sequence ID" value="TCL44518.1"/>
    <property type="molecule type" value="Genomic_DNA"/>
</dbReference>
<comment type="caution">
    <text evidence="1">The sequence shown here is derived from an EMBL/GenBank/DDBJ whole genome shotgun (WGS) entry which is preliminary data.</text>
</comment>
<dbReference type="AlphaFoldDB" id="A0A9X8Y8W5"/>